<dbReference type="EMBL" id="CAJOBA010051771">
    <property type="protein sequence ID" value="CAF4248260.1"/>
    <property type="molecule type" value="Genomic_DNA"/>
</dbReference>
<dbReference type="Proteomes" id="UP000677228">
    <property type="component" value="Unassembled WGS sequence"/>
</dbReference>
<feature type="non-terminal residue" evidence="1">
    <location>
        <position position="1"/>
    </location>
</feature>
<name>A0A8S2FFX3_9BILA</name>
<gene>
    <name evidence="1" type="ORF">OVA965_LOCUS34954</name>
    <name evidence="2" type="ORF">TMI583_LOCUS35903</name>
</gene>
<comment type="caution">
    <text evidence="1">The sequence shown here is derived from an EMBL/GenBank/DDBJ whole genome shotgun (WGS) entry which is preliminary data.</text>
</comment>
<protein>
    <submittedName>
        <fullName evidence="1">Uncharacterized protein</fullName>
    </submittedName>
</protein>
<proteinExistence type="predicted"/>
<reference evidence="1" key="1">
    <citation type="submission" date="2021-02" db="EMBL/GenBank/DDBJ databases">
        <authorList>
            <person name="Nowell W R."/>
        </authorList>
    </citation>
    <scope>NUCLEOTIDE SEQUENCE</scope>
</reference>
<evidence type="ECO:0000313" key="3">
    <source>
        <dbReference type="Proteomes" id="UP000677228"/>
    </source>
</evidence>
<organism evidence="1 3">
    <name type="scientific">Didymodactylos carnosus</name>
    <dbReference type="NCBI Taxonomy" id="1234261"/>
    <lineage>
        <taxon>Eukaryota</taxon>
        <taxon>Metazoa</taxon>
        <taxon>Spiralia</taxon>
        <taxon>Gnathifera</taxon>
        <taxon>Rotifera</taxon>
        <taxon>Eurotatoria</taxon>
        <taxon>Bdelloidea</taxon>
        <taxon>Philodinida</taxon>
        <taxon>Philodinidae</taxon>
        <taxon>Didymodactylos</taxon>
    </lineage>
</organism>
<evidence type="ECO:0000313" key="1">
    <source>
        <dbReference type="EMBL" id="CAF1453942.1"/>
    </source>
</evidence>
<dbReference type="Proteomes" id="UP000682733">
    <property type="component" value="Unassembled WGS sequence"/>
</dbReference>
<dbReference type="EMBL" id="CAJNOK010029925">
    <property type="protein sequence ID" value="CAF1453942.1"/>
    <property type="molecule type" value="Genomic_DNA"/>
</dbReference>
<accession>A0A8S2FFX3</accession>
<dbReference type="AlphaFoldDB" id="A0A8S2FFX3"/>
<sequence>SDFDGDRGNLVHESKSNEDFSSFQLRIQSVLITLKQQRSIEKHYRYYHLHDGCDLYKNKTSSSSVSEEVFKDDSSSIINEQQDSSRSVEDLCETLILAIIMILWKGITGSDDNCWRLRGQIFSALRYLNEEYEFYLPLIYLERRILELSLKACIDDIQQNG</sequence>
<evidence type="ECO:0000313" key="2">
    <source>
        <dbReference type="EMBL" id="CAF4248260.1"/>
    </source>
</evidence>
<feature type="non-terminal residue" evidence="1">
    <location>
        <position position="161"/>
    </location>
</feature>